<evidence type="ECO:0000256" key="1">
    <source>
        <dbReference type="ARBA" id="ARBA00004240"/>
    </source>
</evidence>
<dbReference type="PANTHER" id="PTHR15922:SF2">
    <property type="entry name" value="NBAS SUBUNIT OF NRZ TETHERING COMPLEX"/>
    <property type="match status" value="1"/>
</dbReference>
<dbReference type="OrthoDB" id="27490at2759"/>
<feature type="region of interest" description="Disordered" evidence="5">
    <location>
        <begin position="133"/>
        <end position="188"/>
    </location>
</feature>
<feature type="compositionally biased region" description="Polar residues" evidence="5">
    <location>
        <begin position="868"/>
        <end position="879"/>
    </location>
</feature>
<feature type="compositionally biased region" description="Basic and acidic residues" evidence="5">
    <location>
        <begin position="172"/>
        <end position="186"/>
    </location>
</feature>
<evidence type="ECO:0000256" key="2">
    <source>
        <dbReference type="ARBA" id="ARBA00022448"/>
    </source>
</evidence>
<dbReference type="GO" id="GO:0006890">
    <property type="term" value="P:retrograde vesicle-mediated transport, Golgi to endoplasmic reticulum"/>
    <property type="evidence" value="ECO:0007669"/>
    <property type="project" value="InterPro"/>
</dbReference>
<feature type="compositionally biased region" description="Basic and acidic residues" evidence="5">
    <location>
        <begin position="1123"/>
        <end position="1135"/>
    </location>
</feature>
<feature type="region of interest" description="Disordered" evidence="5">
    <location>
        <begin position="1111"/>
        <end position="1139"/>
    </location>
</feature>
<dbReference type="VEuPathDB" id="FungiDB:TREMEDRAFT_62872"/>
<feature type="compositionally biased region" description="Acidic residues" evidence="5">
    <location>
        <begin position="134"/>
        <end position="164"/>
    </location>
</feature>
<evidence type="ECO:0000256" key="3">
    <source>
        <dbReference type="ARBA" id="ARBA00022824"/>
    </source>
</evidence>
<feature type="compositionally biased region" description="Basic residues" evidence="5">
    <location>
        <begin position="912"/>
        <end position="921"/>
    </location>
</feature>
<organism evidence="7 8">
    <name type="scientific">Tremella mesenterica</name>
    <name type="common">Jelly fungus</name>
    <dbReference type="NCBI Taxonomy" id="5217"/>
    <lineage>
        <taxon>Eukaryota</taxon>
        <taxon>Fungi</taxon>
        <taxon>Dikarya</taxon>
        <taxon>Basidiomycota</taxon>
        <taxon>Agaricomycotina</taxon>
        <taxon>Tremellomycetes</taxon>
        <taxon>Tremellales</taxon>
        <taxon>Tremellaceae</taxon>
        <taxon>Tremella</taxon>
    </lineage>
</organism>
<feature type="region of interest" description="Disordered" evidence="5">
    <location>
        <begin position="1015"/>
        <end position="1059"/>
    </location>
</feature>
<accession>A0A4Q1BLX8</accession>
<dbReference type="Proteomes" id="UP000289152">
    <property type="component" value="Unassembled WGS sequence"/>
</dbReference>
<dbReference type="AlphaFoldDB" id="A0A4Q1BLX8"/>
<dbReference type="STRING" id="5217.A0A4Q1BLX8"/>
<dbReference type="PANTHER" id="PTHR15922">
    <property type="entry name" value="NEUROBLASTOMA-AMPLIFIED SEQUENCE"/>
    <property type="match status" value="1"/>
</dbReference>
<evidence type="ECO:0000313" key="7">
    <source>
        <dbReference type="EMBL" id="RXK38815.1"/>
    </source>
</evidence>
<gene>
    <name evidence="7" type="ORF">M231_03870</name>
</gene>
<feature type="compositionally biased region" description="Basic and acidic residues" evidence="5">
    <location>
        <begin position="1046"/>
        <end position="1059"/>
    </location>
</feature>
<evidence type="ECO:0000259" key="6">
    <source>
        <dbReference type="Pfam" id="PF08314"/>
    </source>
</evidence>
<feature type="compositionally biased region" description="Basic and acidic residues" evidence="5">
    <location>
        <begin position="931"/>
        <end position="946"/>
    </location>
</feature>
<evidence type="ECO:0000313" key="8">
    <source>
        <dbReference type="Proteomes" id="UP000289152"/>
    </source>
</evidence>
<feature type="region of interest" description="Disordered" evidence="5">
    <location>
        <begin position="785"/>
        <end position="809"/>
    </location>
</feature>
<keyword evidence="2" id="KW-0813">Transport</keyword>
<dbReference type="InterPro" id="IPR013244">
    <property type="entry name" value="Sec39_domain"/>
</dbReference>
<comment type="subcellular location">
    <subcellularLocation>
        <location evidence="1">Endoplasmic reticulum</location>
    </subcellularLocation>
</comment>
<feature type="compositionally biased region" description="Polar residues" evidence="5">
    <location>
        <begin position="1036"/>
        <end position="1045"/>
    </location>
</feature>
<name>A0A4Q1BLX8_TREME</name>
<dbReference type="Pfam" id="PF08314">
    <property type="entry name" value="Sec39"/>
    <property type="match status" value="1"/>
</dbReference>
<keyword evidence="8" id="KW-1185">Reference proteome</keyword>
<keyword evidence="4" id="KW-0653">Protein transport</keyword>
<feature type="compositionally biased region" description="Polar residues" evidence="5">
    <location>
        <begin position="1018"/>
        <end position="1027"/>
    </location>
</feature>
<dbReference type="InParanoid" id="A0A4Q1BLX8"/>
<feature type="domain" description="Sec39" evidence="6">
    <location>
        <begin position="309"/>
        <end position="1009"/>
    </location>
</feature>
<comment type="caution">
    <text evidence="7">The sequence shown here is derived from an EMBL/GenBank/DDBJ whole genome shotgun (WGS) entry which is preliminary data.</text>
</comment>
<keyword evidence="3" id="KW-0256">Endoplasmic reticulum</keyword>
<evidence type="ECO:0000256" key="5">
    <source>
        <dbReference type="SAM" id="MobiDB-lite"/>
    </source>
</evidence>
<sequence length="1201" mass="133223">MSSLFDIESSLSDLTASQALGRVIEAIYHNSSNTPQDILPLIQLGLARAQSNLLQVEEDLRSSSESFSGDWNEVDLEQVKKVLNEKGDEEILRKAVILEDLRRRLETCCLIYPTYTQVEDPMDNEEKASVAINDQDEGMDIEDPWAEPGDEKDVQEDVVVDDPWETGSSLSLERDKPSRLPERSESMEDIPGLPNIDLHSFLTTPLITSALFLAAAASIRTLKTICERHPELWPFRFTMISSIPAWVPPAELQANGLLPGIGPDNIELPWPSPSQSHIPSGSSTLFSDFLRNVYPPWQPSEDIANHDQPLSAERLSQWHIQHIDTLDNFGLLDIQLAWVQHGASLSVPSLDALGEDLSLLSRLIYDSHLSPAQQAQWNLKTWRSSNESEIVTAYLSNSTPLTIVNDIKSLILPYLYVLDSRAERSGHPDSKLVERQLHDAILSLSLPLVLPIFEASKATLSSQERLIKNDLTVARLALACLYGSQLKNSFTVMSAIFECLPVWDISNSDPDDKEATATTLESIATFVRPSKVGDAPPSAKDLYLFFKPLPFASLSAALDILDVHLESGEVLARWGVQVHLRDLLQSAGDKGEQRSLAERLVRRQMGKGLGMTEWEQVWADMKRLGPKDGNEGGGGLKGAFGLLKMEELVRVYLGGVLGSGKFDIARKIVRKLEQEHNLSSHILEETVLTVSREFYENAESGNLTTGNMKLAYDCLSVTPTTPKIQSQRSFIEATSKLCSFYPFPPLTILHSSDRLSFISQILSPPSTSPSTSLYVQNGLSTATQSNNSPYAHSGLSSFPHSSPKPQSSAVHHPEIILDLVDKLGYAGDVIARAQVLGMLTQAAIREKENDLAWEHCETLIDLTHRYPSSRSYDHSPSQNKSHDHRSVSPSRSPNSSETQSSKINSSLSPRAKSPRSSRHQTSKTSQTEKQMSSHDKRGRNESKRKQNGYDDIKEVCWKTCLELSKVSPMVEKRLVLLGRTLEFCPSEQIMEVLILWKEVEKSFLSTHKATMDQDDTSTRSTLKTSSDSRTRFGKGYTTSSQATTISKDEFRNEVEERGSRGRIKNVHTALDALKHLPTPFSSPTFVLPWNSPKPSLERDIMTRIGGDDMVRTGSGHSQTNSEGHNHSQTDSEGHNLEIGVGSKVGGRERIDEKEGMDDGDGIGLGMRLNHVFGEESDAERVQRHAKRALVKGVGWLLGADE</sequence>
<feature type="region of interest" description="Disordered" evidence="5">
    <location>
        <begin position="868"/>
        <end position="946"/>
    </location>
</feature>
<reference evidence="7 8" key="1">
    <citation type="submission" date="2016-06" db="EMBL/GenBank/DDBJ databases">
        <title>Evolution of pathogenesis and genome organization in the Tremellales.</title>
        <authorList>
            <person name="Cuomo C."/>
            <person name="Litvintseva A."/>
            <person name="Heitman J."/>
            <person name="Chen Y."/>
            <person name="Sun S."/>
            <person name="Springer D."/>
            <person name="Dromer F."/>
            <person name="Young S."/>
            <person name="Zeng Q."/>
            <person name="Chapman S."/>
            <person name="Gujja S."/>
            <person name="Saif S."/>
            <person name="Birren B."/>
        </authorList>
    </citation>
    <scope>NUCLEOTIDE SEQUENCE [LARGE SCALE GENOMIC DNA]</scope>
    <source>
        <strain evidence="7 8">ATCC 28783</strain>
    </source>
</reference>
<evidence type="ECO:0000256" key="4">
    <source>
        <dbReference type="ARBA" id="ARBA00022927"/>
    </source>
</evidence>
<feature type="compositionally biased region" description="Low complexity" evidence="5">
    <location>
        <begin position="887"/>
        <end position="901"/>
    </location>
</feature>
<dbReference type="EMBL" id="SDIL01000041">
    <property type="protein sequence ID" value="RXK38815.1"/>
    <property type="molecule type" value="Genomic_DNA"/>
</dbReference>
<dbReference type="GO" id="GO:0000149">
    <property type="term" value="F:SNARE binding"/>
    <property type="evidence" value="ECO:0007669"/>
    <property type="project" value="TreeGrafter"/>
</dbReference>
<proteinExistence type="predicted"/>
<dbReference type="GO" id="GO:0070939">
    <property type="term" value="C:Dsl1/NZR complex"/>
    <property type="evidence" value="ECO:0007669"/>
    <property type="project" value="TreeGrafter"/>
</dbReference>
<protein>
    <recommendedName>
        <fullName evidence="6">Sec39 domain-containing protein</fullName>
    </recommendedName>
</protein>
<dbReference type="GO" id="GO:0015031">
    <property type="term" value="P:protein transport"/>
    <property type="evidence" value="ECO:0007669"/>
    <property type="project" value="UniProtKB-KW"/>
</dbReference>